<accession>A0A8H7P3Z2</accession>
<name>A0A8H7P3Z2_9APHY</name>
<gene>
    <name evidence="2" type="ORF">IEO21_04285</name>
</gene>
<reference evidence="2" key="2">
    <citation type="journal article" name="Front. Microbiol.">
        <title>Degradative Capacity of Two Strains of Rhodonia placenta: From Phenotype to Genotype.</title>
        <authorList>
            <person name="Kolle M."/>
            <person name="Horta M.A.C."/>
            <person name="Nowrousian M."/>
            <person name="Ohm R.A."/>
            <person name="Benz J.P."/>
            <person name="Pilgard A."/>
        </authorList>
    </citation>
    <scope>NUCLEOTIDE SEQUENCE</scope>
    <source>
        <strain evidence="2">FPRL280</strain>
    </source>
</reference>
<dbReference type="EMBL" id="JADOXO010000062">
    <property type="protein sequence ID" value="KAF9815958.1"/>
    <property type="molecule type" value="Genomic_DNA"/>
</dbReference>
<comment type="caution">
    <text evidence="2">The sequence shown here is derived from an EMBL/GenBank/DDBJ whole genome shotgun (WGS) entry which is preliminary data.</text>
</comment>
<proteinExistence type="predicted"/>
<evidence type="ECO:0000313" key="3">
    <source>
        <dbReference type="Proteomes" id="UP000639403"/>
    </source>
</evidence>
<evidence type="ECO:0000256" key="1">
    <source>
        <dbReference type="SAM" id="MobiDB-lite"/>
    </source>
</evidence>
<evidence type="ECO:0000313" key="2">
    <source>
        <dbReference type="EMBL" id="KAF9815958.1"/>
    </source>
</evidence>
<protein>
    <submittedName>
        <fullName evidence="2">Uncharacterized protein</fullName>
    </submittedName>
</protein>
<sequence length="172" mass="18667">MFGEHTCDTDTVPESEASTCPTGSAAKIAQRVQSLAAAARKITDQPNNTRTRMGSSPVSRSCLLPPLLLSRVETSVTARQCSRSLASMAADHPRVSARYCIRNHQRPEYITYGTQGRAGAEPSRGGMAGTGERRQTNGRVTTFMCVFSTYLIVSSRLQKRAPIFSEDGPQLN</sequence>
<organism evidence="2 3">
    <name type="scientific">Rhodonia placenta</name>
    <dbReference type="NCBI Taxonomy" id="104341"/>
    <lineage>
        <taxon>Eukaryota</taxon>
        <taxon>Fungi</taxon>
        <taxon>Dikarya</taxon>
        <taxon>Basidiomycota</taxon>
        <taxon>Agaricomycotina</taxon>
        <taxon>Agaricomycetes</taxon>
        <taxon>Polyporales</taxon>
        <taxon>Adustoporiaceae</taxon>
        <taxon>Rhodonia</taxon>
    </lineage>
</organism>
<dbReference type="AlphaFoldDB" id="A0A8H7P3Z2"/>
<reference evidence="2" key="1">
    <citation type="submission" date="2020-11" db="EMBL/GenBank/DDBJ databases">
        <authorList>
            <person name="Koelle M."/>
            <person name="Horta M.A.C."/>
            <person name="Nowrousian M."/>
            <person name="Ohm R.A."/>
            <person name="Benz P."/>
            <person name="Pilgard A."/>
        </authorList>
    </citation>
    <scope>NUCLEOTIDE SEQUENCE</scope>
    <source>
        <strain evidence="2">FPRL280</strain>
    </source>
</reference>
<feature type="region of interest" description="Disordered" evidence="1">
    <location>
        <begin position="1"/>
        <end position="25"/>
    </location>
</feature>
<dbReference type="Proteomes" id="UP000639403">
    <property type="component" value="Unassembled WGS sequence"/>
</dbReference>
<feature type="region of interest" description="Disordered" evidence="1">
    <location>
        <begin position="115"/>
        <end position="135"/>
    </location>
</feature>